<dbReference type="SUPFAM" id="SSF81296">
    <property type="entry name" value="E set domains"/>
    <property type="match status" value="1"/>
</dbReference>
<gene>
    <name evidence="2" type="ORF">CO160_01470</name>
</gene>
<dbReference type="InterPro" id="IPR013783">
    <property type="entry name" value="Ig-like_fold"/>
</dbReference>
<organism evidence="2 3">
    <name type="scientific">Candidatus Portnoybacteria bacterium CG_4_9_14_3_um_filter_43_11</name>
    <dbReference type="NCBI Taxonomy" id="1974805"/>
    <lineage>
        <taxon>Bacteria</taxon>
        <taxon>Candidatus Portnoyibacteriota</taxon>
    </lineage>
</organism>
<feature type="domain" description="IPT/TIG" evidence="1">
    <location>
        <begin position="456"/>
        <end position="539"/>
    </location>
</feature>
<dbReference type="InterPro" id="IPR014756">
    <property type="entry name" value="Ig_E-set"/>
</dbReference>
<dbReference type="Gene3D" id="2.60.40.10">
    <property type="entry name" value="Immunoglobulins"/>
    <property type="match status" value="1"/>
</dbReference>
<evidence type="ECO:0000313" key="2">
    <source>
        <dbReference type="EMBL" id="PJA63900.1"/>
    </source>
</evidence>
<dbReference type="SMART" id="SM00429">
    <property type="entry name" value="IPT"/>
    <property type="match status" value="1"/>
</dbReference>
<accession>A0A2M7YLR4</accession>
<comment type="caution">
    <text evidence="2">The sequence shown here is derived from an EMBL/GenBank/DDBJ whole genome shotgun (WGS) entry which is preliminary data.</text>
</comment>
<evidence type="ECO:0000259" key="1">
    <source>
        <dbReference type="SMART" id="SM00429"/>
    </source>
</evidence>
<name>A0A2M7YLR4_9BACT</name>
<sequence>MIMKDYPGLKLFWLVLVAGGVFVSPAIVRADSLGQQVRFFIDSSYDSTNRTSLTATLRATGDFVYFYVEDEYFEGLSGTYKNGVREALEDLAKEFDTVIYPKERAVYGSEWTPGIDNDVRITVLVTKLASNAGGYFNTYDEFPRSQFSNSNQREMVYLNAVNILDPKNKALLAHEFQHLISFYQKTVHYGLEEDVWLNEARSEYASTLCGYDNVYAQSYLSARVNTFLDFPTDPLMEWKNNVSDYGVANLFIHYLVDHYGKDILTKMTTSDKVGIDSINSALAALGHSETFSDIFADWSVANYLNDCSVGTGQYCYLNQNLKQSWIKVDYSASYGGFPNLIISRSSSAKDWSPHWYRFAQGAPTQTGNDTLKLEFDSSDEQANWRVPYIVTDSKNKSAVYSIPLENKKGVAYIPNFSSQGKTVTIVPFNQYQTADFHSNEPLVSFYFTASSVSVSSPVINSISPVSGPIGGGTKVIVSGDNFGNIKQVSFDGIDIAGFIIEDDKTISFITPAHAAGSVNIVLTDDQGEKTILVNAFNYHSGAGNPSANYPDGALLRAQGGYKVYIINGDYKRWIQTAELFNRYGHLDWEDIIDVEPGVLAQYQESWLIRAAGDSRVYEVNADGTKHWLNMTAEQFSQTGRQWDMVYIVNAWERDYYRTGANVMFK</sequence>
<proteinExistence type="predicted"/>
<dbReference type="EMBL" id="PFWG01000035">
    <property type="protein sequence ID" value="PJA63900.1"/>
    <property type="molecule type" value="Genomic_DNA"/>
</dbReference>
<reference evidence="3" key="1">
    <citation type="submission" date="2017-09" db="EMBL/GenBank/DDBJ databases">
        <title>Depth-based differentiation of microbial function through sediment-hosted aquifers and enrichment of novel symbionts in the deep terrestrial subsurface.</title>
        <authorList>
            <person name="Probst A.J."/>
            <person name="Ladd B."/>
            <person name="Jarett J.K."/>
            <person name="Geller-Mcgrath D.E."/>
            <person name="Sieber C.M.K."/>
            <person name="Emerson J.B."/>
            <person name="Anantharaman K."/>
            <person name="Thomas B.C."/>
            <person name="Malmstrom R."/>
            <person name="Stieglmeier M."/>
            <person name="Klingl A."/>
            <person name="Woyke T."/>
            <person name="Ryan C.M."/>
            <person name="Banfield J.F."/>
        </authorList>
    </citation>
    <scope>NUCLEOTIDE SEQUENCE [LARGE SCALE GENOMIC DNA]</scope>
</reference>
<dbReference type="CDD" id="cd00102">
    <property type="entry name" value="IPT"/>
    <property type="match status" value="1"/>
</dbReference>
<dbReference type="AlphaFoldDB" id="A0A2M7YLR4"/>
<protein>
    <recommendedName>
        <fullName evidence="1">IPT/TIG domain-containing protein</fullName>
    </recommendedName>
</protein>
<dbReference type="InterPro" id="IPR002909">
    <property type="entry name" value="IPT_dom"/>
</dbReference>
<evidence type="ECO:0000313" key="3">
    <source>
        <dbReference type="Proteomes" id="UP000230941"/>
    </source>
</evidence>
<dbReference type="Pfam" id="PF01833">
    <property type="entry name" value="TIG"/>
    <property type="match status" value="1"/>
</dbReference>
<dbReference type="Proteomes" id="UP000230941">
    <property type="component" value="Unassembled WGS sequence"/>
</dbReference>